<dbReference type="InterPro" id="IPR018163">
    <property type="entry name" value="Thr/Ala-tRNA-synth_IIc_edit"/>
</dbReference>
<dbReference type="Proteomes" id="UP000579945">
    <property type="component" value="Unassembled WGS sequence"/>
</dbReference>
<name>A0A7W5V569_9ACTN</name>
<dbReference type="Gene3D" id="2.40.30.130">
    <property type="match status" value="1"/>
</dbReference>
<dbReference type="GO" id="GO:0043039">
    <property type="term" value="P:tRNA aminoacylation"/>
    <property type="evidence" value="ECO:0007669"/>
    <property type="project" value="InterPro"/>
</dbReference>
<dbReference type="InterPro" id="IPR051335">
    <property type="entry name" value="Alanyl-tRNA_Editing_Enzymes"/>
</dbReference>
<dbReference type="RefSeq" id="WP_183649562.1">
    <property type="nucleotide sequence ID" value="NZ_JACIBV010000001.1"/>
</dbReference>
<gene>
    <name evidence="3" type="ORF">FHR33_003941</name>
</gene>
<dbReference type="PANTHER" id="PTHR43462">
    <property type="entry name" value="ALANYL-TRNA EDITING PROTEIN"/>
    <property type="match status" value="1"/>
</dbReference>
<proteinExistence type="predicted"/>
<dbReference type="GO" id="GO:0004812">
    <property type="term" value="F:aminoacyl-tRNA ligase activity"/>
    <property type="evidence" value="ECO:0007669"/>
    <property type="project" value="InterPro"/>
</dbReference>
<dbReference type="SUPFAM" id="SSF50447">
    <property type="entry name" value="Translation proteins"/>
    <property type="match status" value="1"/>
</dbReference>
<comment type="cofactor">
    <cofactor evidence="1">
        <name>Zn(2+)</name>
        <dbReference type="ChEBI" id="CHEBI:29105"/>
    </cofactor>
</comment>
<dbReference type="GeneID" id="95390343"/>
<organism evidence="3 4">
    <name type="scientific">Nonomuraea dietziae</name>
    <dbReference type="NCBI Taxonomy" id="65515"/>
    <lineage>
        <taxon>Bacteria</taxon>
        <taxon>Bacillati</taxon>
        <taxon>Actinomycetota</taxon>
        <taxon>Actinomycetes</taxon>
        <taxon>Streptosporangiales</taxon>
        <taxon>Streptosporangiaceae</taxon>
        <taxon>Nonomuraea</taxon>
    </lineage>
</organism>
<evidence type="ECO:0000313" key="4">
    <source>
        <dbReference type="Proteomes" id="UP000579945"/>
    </source>
</evidence>
<protein>
    <submittedName>
        <fullName evidence="3">Ser-tRNA(Ala) deacylase AlaX</fullName>
    </submittedName>
</protein>
<evidence type="ECO:0000256" key="1">
    <source>
        <dbReference type="ARBA" id="ARBA00001947"/>
    </source>
</evidence>
<accession>A0A7W5V569</accession>
<reference evidence="3 4" key="1">
    <citation type="submission" date="2020-08" db="EMBL/GenBank/DDBJ databases">
        <title>Sequencing the genomes of 1000 actinobacteria strains.</title>
        <authorList>
            <person name="Klenk H.-P."/>
        </authorList>
    </citation>
    <scope>NUCLEOTIDE SEQUENCE [LARGE SCALE GENOMIC DNA]</scope>
    <source>
        <strain evidence="3 4">DSM 44320</strain>
    </source>
</reference>
<dbReference type="SMART" id="SM00863">
    <property type="entry name" value="tRNA_SAD"/>
    <property type="match status" value="1"/>
</dbReference>
<dbReference type="GO" id="GO:0005524">
    <property type="term" value="F:ATP binding"/>
    <property type="evidence" value="ECO:0007669"/>
    <property type="project" value="InterPro"/>
</dbReference>
<keyword evidence="4" id="KW-1185">Reference proteome</keyword>
<dbReference type="InterPro" id="IPR012947">
    <property type="entry name" value="tRNA_SAD"/>
</dbReference>
<sequence>MVHLTECQSAAYLDDTYLTAVTTTVAATGRQDDGAPWVAVRRNIFHPQGGGQPADRGWLDTCEVTPLRDAATGLVVVRARDEQGAGLEGLTEGDQVQARIDTELRLSHAALHTAGHLIEAAGRSRGWVLAGNTHFPGQARIEFTAQETDTGLADPQGRQEAAASLLRWVTAKVADDLPVTVDHDAEGLRIVRLGDVHAAPCGGTHVRGLADLAEITISAVKVKKGRVRVSYSAAHGPLR</sequence>
<dbReference type="SUPFAM" id="SSF55186">
    <property type="entry name" value="ThrRS/AlaRS common domain"/>
    <property type="match status" value="1"/>
</dbReference>
<dbReference type="Gene3D" id="3.30.980.10">
    <property type="entry name" value="Threonyl-trna Synthetase, Chain A, domain 2"/>
    <property type="match status" value="1"/>
</dbReference>
<evidence type="ECO:0000313" key="3">
    <source>
        <dbReference type="EMBL" id="MBB3728081.1"/>
    </source>
</evidence>
<dbReference type="InterPro" id="IPR009000">
    <property type="entry name" value="Transl_B-barrel_sf"/>
</dbReference>
<feature type="domain" description="Threonyl/alanyl tRNA synthetase SAD" evidence="2">
    <location>
        <begin position="188"/>
        <end position="230"/>
    </location>
</feature>
<comment type="caution">
    <text evidence="3">The sequence shown here is derived from an EMBL/GenBank/DDBJ whole genome shotgun (WGS) entry which is preliminary data.</text>
</comment>
<dbReference type="EMBL" id="JACIBV010000001">
    <property type="protein sequence ID" value="MBB3728081.1"/>
    <property type="molecule type" value="Genomic_DNA"/>
</dbReference>
<evidence type="ECO:0000259" key="2">
    <source>
        <dbReference type="SMART" id="SM00863"/>
    </source>
</evidence>
<dbReference type="PANTHER" id="PTHR43462:SF2">
    <property type="entry name" value="THREONYL AND ALANYL TRNA SYNTHETASE SECOND ADDITIONAL DOMAIN-CONTAINING PROTEIN"/>
    <property type="match status" value="1"/>
</dbReference>
<dbReference type="AlphaFoldDB" id="A0A7W5V569"/>